<dbReference type="SUPFAM" id="SSF103473">
    <property type="entry name" value="MFS general substrate transporter"/>
    <property type="match status" value="1"/>
</dbReference>
<dbReference type="Pfam" id="PF00083">
    <property type="entry name" value="Sugar_tr"/>
    <property type="match status" value="1"/>
</dbReference>
<dbReference type="EMBL" id="FNAN01000021">
    <property type="protein sequence ID" value="SDG63368.1"/>
    <property type="molecule type" value="Genomic_DNA"/>
</dbReference>
<reference evidence="7" key="1">
    <citation type="submission" date="2016-10" db="EMBL/GenBank/DDBJ databases">
        <authorList>
            <person name="Varghese N."/>
            <person name="Submissions S."/>
        </authorList>
    </citation>
    <scope>NUCLEOTIDE SEQUENCE [LARGE SCALE GENOMIC DNA]</scope>
    <source>
        <strain evidence="7">DSM 25329</strain>
    </source>
</reference>
<dbReference type="GO" id="GO:0022857">
    <property type="term" value="F:transmembrane transporter activity"/>
    <property type="evidence" value="ECO:0007669"/>
    <property type="project" value="InterPro"/>
</dbReference>
<keyword evidence="7" id="KW-1185">Reference proteome</keyword>
<dbReference type="InterPro" id="IPR005828">
    <property type="entry name" value="MFS_sugar_transport-like"/>
</dbReference>
<proteinExistence type="predicted"/>
<dbReference type="Proteomes" id="UP000198748">
    <property type="component" value="Unassembled WGS sequence"/>
</dbReference>
<evidence type="ECO:0000256" key="3">
    <source>
        <dbReference type="ARBA" id="ARBA00022989"/>
    </source>
</evidence>
<keyword evidence="6" id="KW-0762">Sugar transport</keyword>
<evidence type="ECO:0000256" key="4">
    <source>
        <dbReference type="ARBA" id="ARBA00023136"/>
    </source>
</evidence>
<keyword evidence="6" id="KW-0813">Transport</keyword>
<organism evidence="6 7">
    <name type="scientific">Dyadobacter soli</name>
    <dbReference type="NCBI Taxonomy" id="659014"/>
    <lineage>
        <taxon>Bacteria</taxon>
        <taxon>Pseudomonadati</taxon>
        <taxon>Bacteroidota</taxon>
        <taxon>Cytophagia</taxon>
        <taxon>Cytophagales</taxon>
        <taxon>Spirosomataceae</taxon>
        <taxon>Dyadobacter</taxon>
    </lineage>
</organism>
<dbReference type="OrthoDB" id="9783823at2"/>
<name>A0A1G7VUZ2_9BACT</name>
<evidence type="ECO:0000313" key="7">
    <source>
        <dbReference type="Proteomes" id="UP000198748"/>
    </source>
</evidence>
<gene>
    <name evidence="6" type="ORF">SAMN04487996_1215</name>
</gene>
<dbReference type="AlphaFoldDB" id="A0A1G7VUZ2"/>
<accession>A0A1G7VUZ2</accession>
<evidence type="ECO:0000256" key="2">
    <source>
        <dbReference type="ARBA" id="ARBA00022692"/>
    </source>
</evidence>
<dbReference type="Gene3D" id="1.20.1250.20">
    <property type="entry name" value="MFS general substrate transporter like domains"/>
    <property type="match status" value="1"/>
</dbReference>
<dbReference type="GO" id="GO:0016020">
    <property type="term" value="C:membrane"/>
    <property type="evidence" value="ECO:0007669"/>
    <property type="project" value="UniProtKB-SubCell"/>
</dbReference>
<sequence length="47" mass="5411">MNQYFGMPVTFLIHGVICLVYFFFVKTSVPETKGKSLEEIEKLLQKG</sequence>
<dbReference type="STRING" id="659014.SAMN04487996_1215"/>
<evidence type="ECO:0000313" key="6">
    <source>
        <dbReference type="EMBL" id="SDG63368.1"/>
    </source>
</evidence>
<comment type="subcellular location">
    <subcellularLocation>
        <location evidence="1">Membrane</location>
    </subcellularLocation>
</comment>
<keyword evidence="4 5" id="KW-0472">Membrane</keyword>
<keyword evidence="2 5" id="KW-0812">Transmembrane</keyword>
<evidence type="ECO:0000256" key="1">
    <source>
        <dbReference type="ARBA" id="ARBA00004370"/>
    </source>
</evidence>
<keyword evidence="3 5" id="KW-1133">Transmembrane helix</keyword>
<protein>
    <submittedName>
        <fullName evidence="6">Sugar transporter</fullName>
    </submittedName>
</protein>
<dbReference type="InterPro" id="IPR036259">
    <property type="entry name" value="MFS_trans_sf"/>
</dbReference>
<feature type="transmembrane region" description="Helical" evidence="5">
    <location>
        <begin position="6"/>
        <end position="25"/>
    </location>
</feature>
<evidence type="ECO:0000256" key="5">
    <source>
        <dbReference type="SAM" id="Phobius"/>
    </source>
</evidence>